<feature type="non-terminal residue" evidence="2">
    <location>
        <position position="1"/>
    </location>
</feature>
<evidence type="ECO:0008006" key="3">
    <source>
        <dbReference type="Google" id="ProtNLM"/>
    </source>
</evidence>
<keyword evidence="1" id="KW-0472">Membrane</keyword>
<name>A0A0F9MR67_9ZZZZ</name>
<evidence type="ECO:0000256" key="1">
    <source>
        <dbReference type="SAM" id="Phobius"/>
    </source>
</evidence>
<dbReference type="Gene3D" id="1.20.1530.20">
    <property type="match status" value="1"/>
</dbReference>
<dbReference type="AlphaFoldDB" id="A0A0F9MR67"/>
<keyword evidence="1" id="KW-1133">Transmembrane helix</keyword>
<evidence type="ECO:0000313" key="2">
    <source>
        <dbReference type="EMBL" id="KKN09805.1"/>
    </source>
</evidence>
<feature type="transmembrane region" description="Helical" evidence="1">
    <location>
        <begin position="43"/>
        <end position="62"/>
    </location>
</feature>
<sequence>EHIITHPLIADWTGWVVPDFDAALEVVGFVLGPYVGLHDGEQILHFAEFGVVMLLFVIGLELRPIR</sequence>
<organism evidence="2">
    <name type="scientific">marine sediment metagenome</name>
    <dbReference type="NCBI Taxonomy" id="412755"/>
    <lineage>
        <taxon>unclassified sequences</taxon>
        <taxon>metagenomes</taxon>
        <taxon>ecological metagenomes</taxon>
    </lineage>
</organism>
<accession>A0A0F9MR67</accession>
<dbReference type="InterPro" id="IPR038770">
    <property type="entry name" value="Na+/solute_symporter_sf"/>
</dbReference>
<protein>
    <recommendedName>
        <fullName evidence="3">Cation/H+ exchanger domain-containing protein</fullName>
    </recommendedName>
</protein>
<keyword evidence="1" id="KW-0812">Transmembrane</keyword>
<gene>
    <name evidence="2" type="ORF">LCGC14_1043130</name>
</gene>
<dbReference type="EMBL" id="LAZR01004306">
    <property type="protein sequence ID" value="KKN09805.1"/>
    <property type="molecule type" value="Genomic_DNA"/>
</dbReference>
<reference evidence="2" key="1">
    <citation type="journal article" date="2015" name="Nature">
        <title>Complex archaea that bridge the gap between prokaryotes and eukaryotes.</title>
        <authorList>
            <person name="Spang A."/>
            <person name="Saw J.H."/>
            <person name="Jorgensen S.L."/>
            <person name="Zaremba-Niedzwiedzka K."/>
            <person name="Martijn J."/>
            <person name="Lind A.E."/>
            <person name="van Eijk R."/>
            <person name="Schleper C."/>
            <person name="Guy L."/>
            <person name="Ettema T.J."/>
        </authorList>
    </citation>
    <scope>NUCLEOTIDE SEQUENCE</scope>
</reference>
<proteinExistence type="predicted"/>
<comment type="caution">
    <text evidence="2">The sequence shown here is derived from an EMBL/GenBank/DDBJ whole genome shotgun (WGS) entry which is preliminary data.</text>
</comment>